<dbReference type="EMBL" id="CAJVQC010027657">
    <property type="protein sequence ID" value="CAG8737079.1"/>
    <property type="molecule type" value="Genomic_DNA"/>
</dbReference>
<reference evidence="1" key="1">
    <citation type="submission" date="2021-06" db="EMBL/GenBank/DDBJ databases">
        <authorList>
            <person name="Kallberg Y."/>
            <person name="Tangrot J."/>
            <person name="Rosling A."/>
        </authorList>
    </citation>
    <scope>NUCLEOTIDE SEQUENCE</scope>
    <source>
        <strain evidence="1">MA461A</strain>
    </source>
</reference>
<evidence type="ECO:0000313" key="2">
    <source>
        <dbReference type="Proteomes" id="UP000789920"/>
    </source>
</evidence>
<sequence length="56" mass="6516">HQVYALYQIRGIHSLLISDYIFAYAILEMTKENFELLLEEAKRGRDEKMEPPSGST</sequence>
<protein>
    <submittedName>
        <fullName evidence="1">20879_t:CDS:1</fullName>
    </submittedName>
</protein>
<dbReference type="Proteomes" id="UP000789920">
    <property type="component" value="Unassembled WGS sequence"/>
</dbReference>
<feature type="non-terminal residue" evidence="1">
    <location>
        <position position="1"/>
    </location>
</feature>
<comment type="caution">
    <text evidence="1">The sequence shown here is derived from an EMBL/GenBank/DDBJ whole genome shotgun (WGS) entry which is preliminary data.</text>
</comment>
<name>A0ACA9Q4C7_9GLOM</name>
<accession>A0ACA9Q4C7</accession>
<proteinExistence type="predicted"/>
<keyword evidence="2" id="KW-1185">Reference proteome</keyword>
<evidence type="ECO:0000313" key="1">
    <source>
        <dbReference type="EMBL" id="CAG8737079.1"/>
    </source>
</evidence>
<gene>
    <name evidence="1" type="ORF">RPERSI_LOCUS12766</name>
</gene>
<organism evidence="1 2">
    <name type="scientific">Racocetra persica</name>
    <dbReference type="NCBI Taxonomy" id="160502"/>
    <lineage>
        <taxon>Eukaryota</taxon>
        <taxon>Fungi</taxon>
        <taxon>Fungi incertae sedis</taxon>
        <taxon>Mucoromycota</taxon>
        <taxon>Glomeromycotina</taxon>
        <taxon>Glomeromycetes</taxon>
        <taxon>Diversisporales</taxon>
        <taxon>Gigasporaceae</taxon>
        <taxon>Racocetra</taxon>
    </lineage>
</organism>